<keyword evidence="7" id="KW-0418">Kinase</keyword>
<dbReference type="InterPro" id="IPR027417">
    <property type="entry name" value="P-loop_NTPase"/>
</dbReference>
<feature type="compositionally biased region" description="Polar residues" evidence="9">
    <location>
        <begin position="9"/>
        <end position="29"/>
    </location>
</feature>
<dbReference type="PANTHER" id="PTHR12755:SF3">
    <property type="entry name" value="POLYNUCLEOTIDE 5'-HYDROXYL-KINASE NOL9"/>
    <property type="match status" value="1"/>
</dbReference>
<keyword evidence="6" id="KW-0547">Nucleotide-binding</keyword>
<feature type="region of interest" description="Disordered" evidence="9">
    <location>
        <begin position="1"/>
        <end position="29"/>
    </location>
</feature>
<dbReference type="Gene3D" id="3.40.50.300">
    <property type="entry name" value="P-loop containing nucleotide triphosphate hydrolases"/>
    <property type="match status" value="1"/>
</dbReference>
<evidence type="ECO:0000256" key="6">
    <source>
        <dbReference type="ARBA" id="ARBA00022741"/>
    </source>
</evidence>
<sequence length="598" mass="66829">MSKKRKSNETNLLSQPGTTDKTIPASVTNPTAPLSAFAAARAKVKLASSDFVVHDEVMQSIAVETTEEKKAKKVKKVKIAKLSPSRATTRRKEKIARLDRDTAVEEENVFSQLTSFSKHLMPEPYTLPERDHDHELNDVSEEETAEVATADTMDDDRIVQMSSWTLTTENCVHGETENQRILMNNGETLSVCGHYRLQVHEGLIIIAANSLLTNPRASKNPPTVAYLDLDQNKQEYGPPGQISLVVVKHPNLKPRFTRSMFDDGGNKVLRAHAIRLNGHKEDMEHYLNAVHDLLQHYRALNTTINQGATLIVNCPFWFQASGYDLTVNLTRTLKPSQVLCFASGPAKVIDWIQNAAATAPVEKLSPQPFFSVNKSPHTAAEVNEMHILSYFHSESSKKKAPRWHALPLAHRRPFDVSYREGNSDFAGIFIFGEVPVMYPNMLSTLLNGSLVSILAVEDTSILDTRKVMRGEDDCIPYFAVGPRGYSIPFEPSKSHVIGLGLIRGIDSQAQRLQIVTPVPARQIAEIPSHRLVLAFGGFESPGWAYLEETYYQEWEDGQVREEASFGVAPPWVEETYGIEDGKRVGGLGMQVWKTRRFQ</sequence>
<dbReference type="OrthoDB" id="4054781at2759"/>
<protein>
    <recommendedName>
        <fullName evidence="4">Polynucleotide 5'-hydroxyl-kinase GRC3</fullName>
    </recommendedName>
    <alternativeName>
        <fullName evidence="3">Polynucleotide 5'-hydroxyl-kinase grc3</fullName>
    </alternativeName>
</protein>
<evidence type="ECO:0000313" key="11">
    <source>
        <dbReference type="EMBL" id="QDS71458.1"/>
    </source>
</evidence>
<evidence type="ECO:0000256" key="7">
    <source>
        <dbReference type="ARBA" id="ARBA00022777"/>
    </source>
</evidence>
<dbReference type="STRING" id="50376.A0A517L742"/>
<evidence type="ECO:0000256" key="3">
    <source>
        <dbReference type="ARBA" id="ARBA00018706"/>
    </source>
</evidence>
<feature type="domain" description="Clp1 P-loop" evidence="10">
    <location>
        <begin position="211"/>
        <end position="393"/>
    </location>
</feature>
<evidence type="ECO:0000313" key="12">
    <source>
        <dbReference type="Proteomes" id="UP000316270"/>
    </source>
</evidence>
<organism evidence="11 12">
    <name type="scientific">Venturia effusa</name>
    <dbReference type="NCBI Taxonomy" id="50376"/>
    <lineage>
        <taxon>Eukaryota</taxon>
        <taxon>Fungi</taxon>
        <taxon>Dikarya</taxon>
        <taxon>Ascomycota</taxon>
        <taxon>Pezizomycotina</taxon>
        <taxon>Dothideomycetes</taxon>
        <taxon>Pleosporomycetidae</taxon>
        <taxon>Venturiales</taxon>
        <taxon>Venturiaceae</taxon>
        <taxon>Venturia</taxon>
    </lineage>
</organism>
<dbReference type="GO" id="GO:0005524">
    <property type="term" value="F:ATP binding"/>
    <property type="evidence" value="ECO:0007669"/>
    <property type="project" value="UniProtKB-KW"/>
</dbReference>
<dbReference type="EMBL" id="CP042190">
    <property type="protein sequence ID" value="QDS71458.1"/>
    <property type="molecule type" value="Genomic_DNA"/>
</dbReference>
<keyword evidence="5" id="KW-0808">Transferase</keyword>
<evidence type="ECO:0000256" key="9">
    <source>
        <dbReference type="SAM" id="MobiDB-lite"/>
    </source>
</evidence>
<dbReference type="GO" id="GO:0051731">
    <property type="term" value="F:polynucleotide 5'-hydroxyl-kinase activity"/>
    <property type="evidence" value="ECO:0007669"/>
    <property type="project" value="InterPro"/>
</dbReference>
<proteinExistence type="inferred from homology"/>
<dbReference type="GO" id="GO:0005634">
    <property type="term" value="C:nucleus"/>
    <property type="evidence" value="ECO:0007669"/>
    <property type="project" value="TreeGrafter"/>
</dbReference>
<comment type="similarity">
    <text evidence="2">Belongs to the Clp1 family. NOL9/GRC3 subfamily.</text>
</comment>
<gene>
    <name evidence="11" type="ORF">FKW77_003926</name>
</gene>
<dbReference type="Pfam" id="PF16575">
    <property type="entry name" value="CLP1_P"/>
    <property type="match status" value="1"/>
</dbReference>
<name>A0A517L742_9PEZI</name>
<evidence type="ECO:0000256" key="2">
    <source>
        <dbReference type="ARBA" id="ARBA00011003"/>
    </source>
</evidence>
<evidence type="ECO:0000256" key="5">
    <source>
        <dbReference type="ARBA" id="ARBA00022679"/>
    </source>
</evidence>
<evidence type="ECO:0000256" key="1">
    <source>
        <dbReference type="ARBA" id="ARBA00003798"/>
    </source>
</evidence>
<dbReference type="GO" id="GO:0000448">
    <property type="term" value="P:cleavage in ITS2 between 5.8S rRNA and LSU-rRNA of tricistronic rRNA transcript (SSU-rRNA, 5.8S rRNA, LSU-rRNA)"/>
    <property type="evidence" value="ECO:0007669"/>
    <property type="project" value="TreeGrafter"/>
</dbReference>
<keyword evidence="12" id="KW-1185">Reference proteome</keyword>
<reference evidence="11 12" key="1">
    <citation type="submission" date="2019-07" db="EMBL/GenBank/DDBJ databases">
        <title>Finished genome of Venturia effusa.</title>
        <authorList>
            <person name="Young C.A."/>
            <person name="Cox M.P."/>
            <person name="Ganley A.R.D."/>
            <person name="David W.J."/>
        </authorList>
    </citation>
    <scope>NUCLEOTIDE SEQUENCE [LARGE SCALE GENOMIC DNA]</scope>
    <source>
        <strain evidence="12">albino</strain>
    </source>
</reference>
<dbReference type="InterPro" id="IPR032319">
    <property type="entry name" value="CLP1_P"/>
</dbReference>
<accession>A0A517L742</accession>
<dbReference type="AlphaFoldDB" id="A0A517L742"/>
<comment type="function">
    <text evidence="1">Polynucleotide 5'-kinase involved in rRNA processing.</text>
</comment>
<keyword evidence="8" id="KW-0067">ATP-binding</keyword>
<evidence type="ECO:0000259" key="10">
    <source>
        <dbReference type="Pfam" id="PF16575"/>
    </source>
</evidence>
<evidence type="ECO:0000256" key="8">
    <source>
        <dbReference type="ARBA" id="ARBA00022840"/>
    </source>
</evidence>
<dbReference type="InterPro" id="IPR045116">
    <property type="entry name" value="Clp1/Grc3"/>
</dbReference>
<evidence type="ECO:0000256" key="4">
    <source>
        <dbReference type="ARBA" id="ARBA00019824"/>
    </source>
</evidence>
<dbReference type="PANTHER" id="PTHR12755">
    <property type="entry name" value="CLEAVAGE/POLYADENYLATION FACTOR IA SUBUNIT CLP1P"/>
    <property type="match status" value="1"/>
</dbReference>
<dbReference type="Proteomes" id="UP000316270">
    <property type="component" value="Chromosome 6"/>
</dbReference>